<evidence type="ECO:0000313" key="5">
    <source>
        <dbReference type="Proteomes" id="UP000186309"/>
    </source>
</evidence>
<proteinExistence type="predicted"/>
<dbReference type="GO" id="GO:0000271">
    <property type="term" value="P:polysaccharide biosynthetic process"/>
    <property type="evidence" value="ECO:0007669"/>
    <property type="project" value="TreeGrafter"/>
</dbReference>
<dbReference type="GO" id="GO:0016020">
    <property type="term" value="C:membrane"/>
    <property type="evidence" value="ECO:0007669"/>
    <property type="project" value="TreeGrafter"/>
</dbReference>
<feature type="transmembrane region" description="Helical" evidence="2">
    <location>
        <begin position="250"/>
        <end position="270"/>
    </location>
</feature>
<name>A0A1U7CPM3_9BACT</name>
<dbReference type="Proteomes" id="UP000186309">
    <property type="component" value="Chromosome"/>
</dbReference>
<organism evidence="4 5">
    <name type="scientific">Paludisphaera borealis</name>
    <dbReference type="NCBI Taxonomy" id="1387353"/>
    <lineage>
        <taxon>Bacteria</taxon>
        <taxon>Pseudomonadati</taxon>
        <taxon>Planctomycetota</taxon>
        <taxon>Planctomycetia</taxon>
        <taxon>Isosphaerales</taxon>
        <taxon>Isosphaeraceae</taxon>
        <taxon>Paludisphaera</taxon>
    </lineage>
</organism>
<keyword evidence="2" id="KW-0812">Transmembrane</keyword>
<accession>A0A1U7CPM3</accession>
<keyword evidence="4" id="KW-0012">Acyltransferase</keyword>
<evidence type="ECO:0000259" key="3">
    <source>
        <dbReference type="Pfam" id="PF01757"/>
    </source>
</evidence>
<keyword evidence="5" id="KW-1185">Reference proteome</keyword>
<feature type="transmembrane region" description="Helical" evidence="2">
    <location>
        <begin position="282"/>
        <end position="303"/>
    </location>
</feature>
<feature type="transmembrane region" description="Helical" evidence="2">
    <location>
        <begin position="67"/>
        <end position="89"/>
    </location>
</feature>
<feature type="domain" description="Acyltransferase 3" evidence="3">
    <location>
        <begin position="32"/>
        <end position="376"/>
    </location>
</feature>
<dbReference type="STRING" id="1387353.BSF38_02374"/>
<keyword evidence="2" id="KW-1133">Transmembrane helix</keyword>
<reference evidence="5" key="1">
    <citation type="submission" date="2016-12" db="EMBL/GenBank/DDBJ databases">
        <title>Comparative genomics of four Isosphaeraceae planctomycetes: a common pool of plasmids and glycoside hydrolase genes.</title>
        <authorList>
            <person name="Ivanova A."/>
        </authorList>
    </citation>
    <scope>NUCLEOTIDE SEQUENCE [LARGE SCALE GENOMIC DNA]</scope>
    <source>
        <strain evidence="5">PX4</strain>
    </source>
</reference>
<dbReference type="GO" id="GO:0016747">
    <property type="term" value="F:acyltransferase activity, transferring groups other than amino-acyl groups"/>
    <property type="evidence" value="ECO:0007669"/>
    <property type="project" value="InterPro"/>
</dbReference>
<keyword evidence="4" id="KW-0808">Transferase</keyword>
<feature type="region of interest" description="Disordered" evidence="1">
    <location>
        <begin position="1"/>
        <end position="22"/>
    </location>
</feature>
<feature type="transmembrane region" description="Helical" evidence="2">
    <location>
        <begin position="165"/>
        <end position="184"/>
    </location>
</feature>
<dbReference type="EC" id="2.3.1.-" evidence="4"/>
<keyword evidence="2" id="KW-0472">Membrane</keyword>
<feature type="transmembrane region" description="Helical" evidence="2">
    <location>
        <begin position="191"/>
        <end position="209"/>
    </location>
</feature>
<dbReference type="InterPro" id="IPR050879">
    <property type="entry name" value="Acyltransferase_3"/>
</dbReference>
<dbReference type="AlphaFoldDB" id="A0A1U7CPM3"/>
<evidence type="ECO:0000256" key="2">
    <source>
        <dbReference type="SAM" id="Phobius"/>
    </source>
</evidence>
<gene>
    <name evidence="4" type="primary">oatA_2</name>
    <name evidence="4" type="ORF">BSF38_02374</name>
</gene>
<dbReference type="InterPro" id="IPR002656">
    <property type="entry name" value="Acyl_transf_3_dom"/>
</dbReference>
<feature type="transmembrane region" description="Helical" evidence="2">
    <location>
        <begin position="110"/>
        <end position="128"/>
    </location>
</feature>
<sequence>MTVQQVNSRPPERQTAPPPASSCRISGHLSVLDGVRGLAILLVLSYHFTMGMTGQGLAARLFFKATSVGWCGVDLFFVLSGFLITGILCDAKGSPHRFRNFYARRALRIFPLYYGVLIGVFAGLPLIATTTGGFDGVEDAYIWLWSYGTNILVALRGEWFPLSHFWTLAVEEHFYIFWPAVVFLCDRKTAVRVCLGMTLLALVARVWLVSQGAVLAAYCLTVCRMDALAMGGLVALAARGPRGLGVLAPHARTTLLLGATALSALVGWRFGLAFHDPVIQTVGYLALAVCFAAFLALVVAAPASSPLAIACNLAPLRSLGRYSYGLYVYNSIFILLAEGSSLLPRLVAWSGSTAVGRLLYVTLAASSTLAVAWLSWHLLEKPFFKLKRHFPSGLDANNLHSPDDSARTPGYASAPLCPLKA</sequence>
<dbReference type="KEGG" id="pbor:BSF38_02374"/>
<protein>
    <submittedName>
        <fullName evidence="4">O-acetyltransferase OatA</fullName>
        <ecNumber evidence="4">2.3.1.-</ecNumber>
    </submittedName>
</protein>
<dbReference type="PANTHER" id="PTHR23028">
    <property type="entry name" value="ACETYLTRANSFERASE"/>
    <property type="match status" value="1"/>
</dbReference>
<evidence type="ECO:0000256" key="1">
    <source>
        <dbReference type="SAM" id="MobiDB-lite"/>
    </source>
</evidence>
<dbReference type="EMBL" id="CP019082">
    <property type="protein sequence ID" value="APW60882.1"/>
    <property type="molecule type" value="Genomic_DNA"/>
</dbReference>
<feature type="transmembrane region" description="Helical" evidence="2">
    <location>
        <begin position="38"/>
        <end position="61"/>
    </location>
</feature>
<dbReference type="Pfam" id="PF01757">
    <property type="entry name" value="Acyl_transf_3"/>
    <property type="match status" value="1"/>
</dbReference>
<evidence type="ECO:0000313" key="4">
    <source>
        <dbReference type="EMBL" id="APW60882.1"/>
    </source>
</evidence>
<feature type="transmembrane region" description="Helical" evidence="2">
    <location>
        <begin position="358"/>
        <end position="379"/>
    </location>
</feature>
<feature type="transmembrane region" description="Helical" evidence="2">
    <location>
        <begin position="215"/>
        <end position="238"/>
    </location>
</feature>
<feature type="transmembrane region" description="Helical" evidence="2">
    <location>
        <begin position="324"/>
        <end position="346"/>
    </location>
</feature>
<dbReference type="PANTHER" id="PTHR23028:SF53">
    <property type="entry name" value="ACYL_TRANSF_3 DOMAIN-CONTAINING PROTEIN"/>
    <property type="match status" value="1"/>
</dbReference>